<dbReference type="AlphaFoldDB" id="A0AAW1H2B6"/>
<evidence type="ECO:0000313" key="3">
    <source>
        <dbReference type="Proteomes" id="UP001443914"/>
    </source>
</evidence>
<protein>
    <recommendedName>
        <fullName evidence="4">ATP synthase 24 kDa subunit, mitochondrial</fullName>
    </recommendedName>
</protein>
<proteinExistence type="predicted"/>
<evidence type="ECO:0000256" key="1">
    <source>
        <dbReference type="SAM" id="Coils"/>
    </source>
</evidence>
<dbReference type="InterPro" id="IPR031432">
    <property type="entry name" value="MGP1"/>
</dbReference>
<dbReference type="Pfam" id="PF15704">
    <property type="entry name" value="Mt_ATP_synt"/>
    <property type="match status" value="1"/>
</dbReference>
<keyword evidence="3" id="KW-1185">Reference proteome</keyword>
<dbReference type="PANTHER" id="PTHR36013:SF2">
    <property type="entry name" value="ATP SYNTHASE 24 KDA SUBUNIT, MITOCHONDRIAL-RELATED"/>
    <property type="match status" value="1"/>
</dbReference>
<dbReference type="EMBL" id="JBDFQZ010000013">
    <property type="protein sequence ID" value="KAK9670525.1"/>
    <property type="molecule type" value="Genomic_DNA"/>
</dbReference>
<dbReference type="GO" id="GO:0009555">
    <property type="term" value="P:pollen development"/>
    <property type="evidence" value="ECO:0007669"/>
    <property type="project" value="InterPro"/>
</dbReference>
<gene>
    <name evidence="2" type="ORF">RND81_13G207400</name>
</gene>
<feature type="coiled-coil region" evidence="1">
    <location>
        <begin position="191"/>
        <end position="218"/>
    </location>
</feature>
<sequence>MAFASRFLSKSKQLCMARNLLPKDRVIAVRYFAKETVPAPKGLKGDEMLKGIFLEVKNKFEAALSVFRQEKITIDPDDPAAVQRYADVMKMARQKAGLMTESEKINHAIQTQTQGIPDVRGYLEALQEMRIKRGLPDDLGIEAMMFESLEKVEKEIKKPLMRNDKQGLARLTAEFDKGNKRLGVSRKELPKYEEQLDLKIAKAQLDSLKKECVDAMEAQKKKEEFNDEPMPDVKTLDVRNFL</sequence>
<reference evidence="2" key="1">
    <citation type="submission" date="2024-03" db="EMBL/GenBank/DDBJ databases">
        <title>WGS assembly of Saponaria officinalis var. Norfolk2.</title>
        <authorList>
            <person name="Jenkins J."/>
            <person name="Shu S."/>
            <person name="Grimwood J."/>
            <person name="Barry K."/>
            <person name="Goodstein D."/>
            <person name="Schmutz J."/>
            <person name="Leebens-Mack J."/>
            <person name="Osbourn A."/>
        </authorList>
    </citation>
    <scope>NUCLEOTIDE SEQUENCE [LARGE SCALE GENOMIC DNA]</scope>
    <source>
        <strain evidence="2">JIC</strain>
    </source>
</reference>
<dbReference type="Proteomes" id="UP001443914">
    <property type="component" value="Unassembled WGS sequence"/>
</dbReference>
<name>A0AAW1H2B6_SAPOF</name>
<comment type="caution">
    <text evidence="2">The sequence shown here is derived from an EMBL/GenBank/DDBJ whole genome shotgun (WGS) entry which is preliminary data.</text>
</comment>
<dbReference type="PANTHER" id="PTHR36013">
    <property type="entry name" value="ATP SYNTHASE 24 KDA SUBUNIT, MITOCHONDRIAL-RELATED"/>
    <property type="match status" value="1"/>
</dbReference>
<accession>A0AAW1H2B6</accession>
<organism evidence="2 3">
    <name type="scientific">Saponaria officinalis</name>
    <name type="common">Common soapwort</name>
    <name type="synonym">Lychnis saponaria</name>
    <dbReference type="NCBI Taxonomy" id="3572"/>
    <lineage>
        <taxon>Eukaryota</taxon>
        <taxon>Viridiplantae</taxon>
        <taxon>Streptophyta</taxon>
        <taxon>Embryophyta</taxon>
        <taxon>Tracheophyta</taxon>
        <taxon>Spermatophyta</taxon>
        <taxon>Magnoliopsida</taxon>
        <taxon>eudicotyledons</taxon>
        <taxon>Gunneridae</taxon>
        <taxon>Pentapetalae</taxon>
        <taxon>Caryophyllales</taxon>
        <taxon>Caryophyllaceae</taxon>
        <taxon>Caryophylleae</taxon>
        <taxon>Saponaria</taxon>
    </lineage>
</organism>
<evidence type="ECO:0008006" key="4">
    <source>
        <dbReference type="Google" id="ProtNLM"/>
    </source>
</evidence>
<keyword evidence="1" id="KW-0175">Coiled coil</keyword>
<evidence type="ECO:0000313" key="2">
    <source>
        <dbReference type="EMBL" id="KAK9670525.1"/>
    </source>
</evidence>